<dbReference type="InterPro" id="IPR013977">
    <property type="entry name" value="GcvT_C"/>
</dbReference>
<reference evidence="6 7" key="1">
    <citation type="submission" date="2012-11" db="EMBL/GenBank/DDBJ databases">
        <title>Whole genome sequence of Acidocella aminolytica 101 = DSM 11237.</title>
        <authorList>
            <person name="Azuma Y."/>
            <person name="Higashiura N."/>
            <person name="Hirakawa H."/>
            <person name="Matsushita K."/>
        </authorList>
    </citation>
    <scope>NUCLEOTIDE SEQUENCE [LARGE SCALE GENOMIC DNA]</scope>
    <source>
        <strain evidence="7">101 / DSM 11237</strain>
    </source>
</reference>
<evidence type="ECO:0000259" key="5">
    <source>
        <dbReference type="Pfam" id="PF17806"/>
    </source>
</evidence>
<dbReference type="Pfam" id="PF12831">
    <property type="entry name" value="FAD_oxidored"/>
    <property type="match status" value="1"/>
</dbReference>
<dbReference type="SUPFAM" id="SSF101790">
    <property type="entry name" value="Aminomethyltransferase beta-barrel domain"/>
    <property type="match status" value="1"/>
</dbReference>
<dbReference type="OrthoDB" id="5287468at2"/>
<dbReference type="Pfam" id="PF08669">
    <property type="entry name" value="GCV_T_C"/>
    <property type="match status" value="1"/>
</dbReference>
<dbReference type="PANTHER" id="PTHR43757">
    <property type="entry name" value="AMINOMETHYLTRANSFERASE"/>
    <property type="match status" value="1"/>
</dbReference>
<dbReference type="RefSeq" id="WP_048879871.1">
    <property type="nucleotide sequence ID" value="NZ_BANC01000095.1"/>
</dbReference>
<dbReference type="InterPro" id="IPR042204">
    <property type="entry name" value="2Fe-2S-bd_N"/>
</dbReference>
<dbReference type="SUPFAM" id="SSF103025">
    <property type="entry name" value="Folate-binding domain"/>
    <property type="match status" value="1"/>
</dbReference>
<evidence type="ECO:0000313" key="7">
    <source>
        <dbReference type="Proteomes" id="UP000032668"/>
    </source>
</evidence>
<protein>
    <submittedName>
        <fullName evidence="6">Sarcosine oxidase alpha subunit</fullName>
    </submittedName>
</protein>
<feature type="domain" description="Aminomethyltransferase C-terminal" evidence="4">
    <location>
        <begin position="837"/>
        <end position="921"/>
    </location>
</feature>
<gene>
    <name evidence="6" type="ORF">Aam_097_012</name>
</gene>
<evidence type="ECO:0000259" key="4">
    <source>
        <dbReference type="Pfam" id="PF08669"/>
    </source>
</evidence>
<keyword evidence="2" id="KW-0560">Oxidoreductase</keyword>
<dbReference type="EMBL" id="BANC01000095">
    <property type="protein sequence ID" value="GAN81487.1"/>
    <property type="molecule type" value="Genomic_DNA"/>
</dbReference>
<dbReference type="Gene3D" id="3.30.1360.120">
    <property type="entry name" value="Probable tRNA modification gtpase trme, domain 1"/>
    <property type="match status" value="1"/>
</dbReference>
<evidence type="ECO:0000256" key="1">
    <source>
        <dbReference type="ARBA" id="ARBA00008609"/>
    </source>
</evidence>
<dbReference type="InterPro" id="IPR036188">
    <property type="entry name" value="FAD/NAD-bd_sf"/>
</dbReference>
<feature type="domain" description="SoxA A3" evidence="5">
    <location>
        <begin position="446"/>
        <end position="529"/>
    </location>
</feature>
<dbReference type="InterPro" id="IPR029043">
    <property type="entry name" value="GcvT/YgfZ_C"/>
</dbReference>
<dbReference type="InterPro" id="IPR041117">
    <property type="entry name" value="SoxA_A3"/>
</dbReference>
<dbReference type="AlphaFoldDB" id="A0A0D6PIJ0"/>
<dbReference type="Pfam" id="PF01571">
    <property type="entry name" value="GCV_T"/>
    <property type="match status" value="1"/>
</dbReference>
<dbReference type="InterPro" id="IPR027266">
    <property type="entry name" value="TrmE/GcvT-like"/>
</dbReference>
<dbReference type="GO" id="GO:0016491">
    <property type="term" value="F:oxidoreductase activity"/>
    <property type="evidence" value="ECO:0007669"/>
    <property type="project" value="UniProtKB-KW"/>
</dbReference>
<dbReference type="Gene3D" id="3.50.50.60">
    <property type="entry name" value="FAD/NAD(P)-binding domain"/>
    <property type="match status" value="1"/>
</dbReference>
<keyword evidence="7" id="KW-1185">Reference proteome</keyword>
<dbReference type="Pfam" id="PF13510">
    <property type="entry name" value="Fer2_4"/>
    <property type="match status" value="1"/>
</dbReference>
<dbReference type="Gene3D" id="3.10.20.440">
    <property type="entry name" value="2Fe-2S iron-sulphur cluster binding domain, sarcosine oxidase, alpha subunit, N-terminal domain"/>
    <property type="match status" value="1"/>
</dbReference>
<dbReference type="STRING" id="1120923.SAMN02746095_01914"/>
<evidence type="ECO:0000256" key="2">
    <source>
        <dbReference type="ARBA" id="ARBA00023002"/>
    </source>
</evidence>
<feature type="domain" description="GCVT N-terminal" evidence="3">
    <location>
        <begin position="545"/>
        <end position="816"/>
    </location>
</feature>
<sequence length="929" mass="99178">MSGYRLSQGGVIDRARTVNFKFDGKSYAGFAGDTLASALLASGVKLFGRSFKYHRPRGVFASGSEEPNALVELRTGAYREPNTRATMAEIFEGLEAASQNRGVSLKYDPLAVNNWLSPFLVAGFYYKTFMWPSGFWEKIYEPMIRRAAGLGRNAGMPDPDCYEKTTEFCDVLVIGGGADGAAAAIAAAEAGQRVILCDENAPLYALQLPESVRLFSRTTVLGVYDGGTYAALERLTDHLPSSSAPRQRLVRIIAKRSVLATGALERPIAFGHNDLPGVMLSRAVGDYVTRYGVAPGRNVLLYLNNDDAASLIPTLHGAGVKLAGVVDARPRSSDALYDAARAAGAPVYAGAAIIRAVGAMGVKGARIRLAAGGELSLPCDIIAVSGGFNPNLALTSHFDGKPVWDERIAAFVPGILPPGMEVVGKAAGQGINANILPVFHSGYVPGKSFLDLQNDVTVKDMKLAEREGFASVEHMKRYTTLGMATDQGKTANVNAIGVLAEALGRGVGETGTTRFRPPYVPVAIGALAGAHTGRYFRPMRLTPTHGWAKELGAVFVETGPWLRAQYFPQPGEDWLSAAQREVNTVRLAVGICDVTTLGKIDIQGPDAAVFLERVYTNSWKTLAIGKVRYGLMLREDGMVMDDGTTARLGETHFVMTTTTANAGRVMQHLEFCAQILWPELDVAMISVTDQWGQIAVAGPKSTATLAKLVDAPFDLSDEAFPYMACGALTVYGGVPARLFRISFSGERAYELAVPARFAHALAEKLMEAGAEYGIAPYGTEALGIMRIEKGHAAGPELNGQTTAHDLGLHKLLSKKKDFIGRAMAARPALMDTQRQTMVGLKPVNERDVIRAGSHLLPVGAQAKAENDLGHVTSAARSPTLGSIALALLAGGPARMGETVRVYDPIRGGDFEAVVTSPVHYDPEGKRLHA</sequence>
<comment type="similarity">
    <text evidence="1">Belongs to the GcvT family.</text>
</comment>
<accession>A0A0D6PIJ0</accession>
<evidence type="ECO:0000259" key="3">
    <source>
        <dbReference type="Pfam" id="PF01571"/>
    </source>
</evidence>
<dbReference type="Pfam" id="PF17806">
    <property type="entry name" value="SO_alpha_A3"/>
    <property type="match status" value="1"/>
</dbReference>
<dbReference type="PRINTS" id="PR00368">
    <property type="entry name" value="FADPNR"/>
</dbReference>
<dbReference type="SUPFAM" id="SSF51905">
    <property type="entry name" value="FAD/NAD(P)-binding domain"/>
    <property type="match status" value="1"/>
</dbReference>
<name>A0A0D6PIJ0_9PROT</name>
<dbReference type="PANTHER" id="PTHR43757:SF2">
    <property type="entry name" value="AMINOMETHYLTRANSFERASE, MITOCHONDRIAL"/>
    <property type="match status" value="1"/>
</dbReference>
<dbReference type="InterPro" id="IPR006222">
    <property type="entry name" value="GCVT_N"/>
</dbReference>
<comment type="caution">
    <text evidence="6">The sequence shown here is derived from an EMBL/GenBank/DDBJ whole genome shotgun (WGS) entry which is preliminary data.</text>
</comment>
<dbReference type="InterPro" id="IPR028896">
    <property type="entry name" value="GcvT/YgfZ/DmdA"/>
</dbReference>
<organism evidence="6 7">
    <name type="scientific">Acidocella aminolytica 101 = DSM 11237</name>
    <dbReference type="NCBI Taxonomy" id="1120923"/>
    <lineage>
        <taxon>Bacteria</taxon>
        <taxon>Pseudomonadati</taxon>
        <taxon>Pseudomonadota</taxon>
        <taxon>Alphaproteobacteria</taxon>
        <taxon>Acetobacterales</taxon>
        <taxon>Acidocellaceae</taxon>
        <taxon>Acidocella</taxon>
    </lineage>
</organism>
<evidence type="ECO:0000313" key="6">
    <source>
        <dbReference type="EMBL" id="GAN81487.1"/>
    </source>
</evidence>
<proteinExistence type="inferred from homology"/>
<dbReference type="Proteomes" id="UP000032668">
    <property type="component" value="Unassembled WGS sequence"/>
</dbReference>